<comment type="caution">
    <text evidence="8">The sequence shown here is derived from an EMBL/GenBank/DDBJ whole genome shotgun (WGS) entry which is preliminary data.</text>
</comment>
<dbReference type="InterPro" id="IPR033124">
    <property type="entry name" value="Ser_caboxypep_his_AS"/>
</dbReference>
<evidence type="ECO:0000256" key="2">
    <source>
        <dbReference type="ARBA" id="ARBA00022645"/>
    </source>
</evidence>
<dbReference type="InterPro" id="IPR001563">
    <property type="entry name" value="Peptidase_S10"/>
</dbReference>
<reference evidence="8 9" key="1">
    <citation type="submission" date="2023-04" db="EMBL/GenBank/DDBJ databases">
        <title>Genome of Basidiobolus ranarum AG-B5.</title>
        <authorList>
            <person name="Stajich J.E."/>
            <person name="Carter-House D."/>
            <person name="Gryganskyi A."/>
        </authorList>
    </citation>
    <scope>NUCLEOTIDE SEQUENCE [LARGE SCALE GENOMIC DNA]</scope>
    <source>
        <strain evidence="8 9">AG-B5</strain>
    </source>
</reference>
<comment type="similarity">
    <text evidence="1 7">Belongs to the peptidase S10 family.</text>
</comment>
<dbReference type="Gene3D" id="1.10.287.410">
    <property type="match status" value="1"/>
</dbReference>
<evidence type="ECO:0000256" key="7">
    <source>
        <dbReference type="RuleBase" id="RU361156"/>
    </source>
</evidence>
<keyword evidence="6" id="KW-0325">Glycoprotein</keyword>
<gene>
    <name evidence="8" type="ORF">K7432_000598</name>
</gene>
<dbReference type="Pfam" id="PF00450">
    <property type="entry name" value="Peptidase_S10"/>
    <property type="match status" value="1"/>
</dbReference>
<evidence type="ECO:0000256" key="5">
    <source>
        <dbReference type="ARBA" id="ARBA00022801"/>
    </source>
</evidence>
<dbReference type="PANTHER" id="PTHR11802">
    <property type="entry name" value="SERINE PROTEASE FAMILY S10 SERINE CARBOXYPEPTIDASE"/>
    <property type="match status" value="1"/>
</dbReference>
<keyword evidence="9" id="KW-1185">Reference proteome</keyword>
<protein>
    <recommendedName>
        <fullName evidence="7">Carboxypeptidase</fullName>
        <ecNumber evidence="7">3.4.16.-</ecNumber>
    </recommendedName>
</protein>
<dbReference type="PROSITE" id="PS00131">
    <property type="entry name" value="CARBOXYPEPT_SER_SER"/>
    <property type="match status" value="1"/>
</dbReference>
<evidence type="ECO:0000256" key="1">
    <source>
        <dbReference type="ARBA" id="ARBA00009431"/>
    </source>
</evidence>
<evidence type="ECO:0000256" key="3">
    <source>
        <dbReference type="ARBA" id="ARBA00022670"/>
    </source>
</evidence>
<organism evidence="8 9">
    <name type="scientific">Basidiobolus ranarum</name>
    <dbReference type="NCBI Taxonomy" id="34480"/>
    <lineage>
        <taxon>Eukaryota</taxon>
        <taxon>Fungi</taxon>
        <taxon>Fungi incertae sedis</taxon>
        <taxon>Zoopagomycota</taxon>
        <taxon>Entomophthoromycotina</taxon>
        <taxon>Basidiobolomycetes</taxon>
        <taxon>Basidiobolales</taxon>
        <taxon>Basidiobolaceae</taxon>
        <taxon>Basidiobolus</taxon>
    </lineage>
</organism>
<dbReference type="EMBL" id="JASJQH010000011">
    <property type="protein sequence ID" value="KAK9768611.1"/>
    <property type="molecule type" value="Genomic_DNA"/>
</dbReference>
<sequence>MKTSLLIAALLPVALGYNFQAIPAFKRSLDTTEVSSRSLVARHNQLSVKQPKLCDASVKQYSGYIDVTSGKHLYYWFFESRHKPSTDPVILWLNGGPGCSSFTGLLMELGPCRVKPDGSGVDFNPHSWNKNANVIFLDQPAGVGYSWGANVSTTAQSGIDVDTFLRKFFKTYPQYSKQDFHVFGESYAGHYIPEIAKDIVHNNKRVPNSKKIHLKSIGIGNGWIDPRLQEKYYAPQVCEGGPYGAILSKEDCAKMNAAYPRCYSLATKCYREHTFENCKAATDFCEENIENVYYNTGLNPYDIRKPCDPGSDLCYAIEAGIDIWLNRPEIRAELGVAKEVGKFSSCSNTVGENFSKTPDSMTNYADRIPKLLQEGIRVLVYAGDADFICNWLGNKAVALDVNWPGKRGFNAAKDTLWTVNGTKAGEVRTHGKLTFLRIFGAGHMVPYDQPEASLDMLNTWVNKKSFTH</sequence>
<dbReference type="SUPFAM" id="SSF53474">
    <property type="entry name" value="alpha/beta-Hydrolases"/>
    <property type="match status" value="1"/>
</dbReference>
<dbReference type="PRINTS" id="PR00724">
    <property type="entry name" value="CRBOXYPTASEC"/>
</dbReference>
<evidence type="ECO:0000313" key="8">
    <source>
        <dbReference type="EMBL" id="KAK9768611.1"/>
    </source>
</evidence>
<keyword evidence="4 7" id="KW-0732">Signal</keyword>
<dbReference type="Gene3D" id="3.40.50.1820">
    <property type="entry name" value="alpha/beta hydrolase"/>
    <property type="match status" value="1"/>
</dbReference>
<keyword evidence="5 7" id="KW-0378">Hydrolase</keyword>
<proteinExistence type="inferred from homology"/>
<keyword evidence="3 7" id="KW-0645">Protease</keyword>
<dbReference type="InterPro" id="IPR018202">
    <property type="entry name" value="Ser_caboxypep_ser_AS"/>
</dbReference>
<keyword evidence="2 7" id="KW-0121">Carboxypeptidase</keyword>
<evidence type="ECO:0000256" key="6">
    <source>
        <dbReference type="ARBA" id="ARBA00023180"/>
    </source>
</evidence>
<evidence type="ECO:0000313" key="9">
    <source>
        <dbReference type="Proteomes" id="UP001479436"/>
    </source>
</evidence>
<dbReference type="Proteomes" id="UP001479436">
    <property type="component" value="Unassembled WGS sequence"/>
</dbReference>
<dbReference type="PROSITE" id="PS00560">
    <property type="entry name" value="CARBOXYPEPT_SER_HIS"/>
    <property type="match status" value="1"/>
</dbReference>
<feature type="signal peptide" evidence="7">
    <location>
        <begin position="1"/>
        <end position="16"/>
    </location>
</feature>
<feature type="chain" id="PRO_5044953860" description="Carboxypeptidase" evidence="7">
    <location>
        <begin position="17"/>
        <end position="468"/>
    </location>
</feature>
<evidence type="ECO:0000256" key="4">
    <source>
        <dbReference type="ARBA" id="ARBA00022729"/>
    </source>
</evidence>
<accession>A0ABR2X4P3</accession>
<name>A0ABR2X4P3_9FUNG</name>
<dbReference type="PANTHER" id="PTHR11802:SF113">
    <property type="entry name" value="SERINE CARBOXYPEPTIDASE CTSA-4.1"/>
    <property type="match status" value="1"/>
</dbReference>
<dbReference type="InterPro" id="IPR029058">
    <property type="entry name" value="AB_hydrolase_fold"/>
</dbReference>
<dbReference type="EC" id="3.4.16.-" evidence="7"/>